<dbReference type="Gene3D" id="3.90.1580.10">
    <property type="entry name" value="paralog of FGE (formylglycine-generating enzyme)"/>
    <property type="match status" value="1"/>
</dbReference>
<dbReference type="CDD" id="cd02440">
    <property type="entry name" value="AdoMet_MTases"/>
    <property type="match status" value="1"/>
</dbReference>
<dbReference type="NCBIfam" id="TIGR04344">
    <property type="entry name" value="ovoA_Nterm"/>
    <property type="match status" value="1"/>
</dbReference>
<dbReference type="PANTHER" id="PTHR23150:SF26">
    <property type="entry name" value="GENERIC METHYLTRANSFERASE"/>
    <property type="match status" value="1"/>
</dbReference>
<dbReference type="SUPFAM" id="SSF56436">
    <property type="entry name" value="C-type lectin-like"/>
    <property type="match status" value="1"/>
</dbReference>
<dbReference type="Proteomes" id="UP001562159">
    <property type="component" value="Unassembled WGS sequence"/>
</dbReference>
<evidence type="ECO:0000256" key="2">
    <source>
        <dbReference type="ARBA" id="ARBA00023004"/>
    </source>
</evidence>
<comment type="pathway">
    <text evidence="3">Amino-acid biosynthesis; ergothioneine biosynthesis.</text>
</comment>
<dbReference type="Pfam" id="PF12867">
    <property type="entry name" value="DinB_2"/>
    <property type="match status" value="1"/>
</dbReference>
<dbReference type="InterPro" id="IPR029063">
    <property type="entry name" value="SAM-dependent_MTases_sf"/>
</dbReference>
<dbReference type="InterPro" id="IPR005532">
    <property type="entry name" value="SUMF_dom"/>
</dbReference>
<keyword evidence="8" id="KW-1185">Reference proteome</keyword>
<dbReference type="EMBL" id="JBGBPY010000001">
    <property type="protein sequence ID" value="MEY2183937.1"/>
    <property type="molecule type" value="Genomic_DNA"/>
</dbReference>
<reference evidence="7 8" key="1">
    <citation type="submission" date="2024-07" db="EMBL/GenBank/DDBJ databases">
        <title>Molecular mechanisms and environmental adaptations of flagellar loss and biofilm growth of Rhodanobacter under environmental stress.</title>
        <authorList>
            <person name="Chen M."/>
        </authorList>
    </citation>
    <scope>NUCLEOTIDE SEQUENCE [LARGE SCALE GENOMIC DNA]</scope>
    <source>
        <strain evidence="7 8">RS22</strain>
    </source>
</reference>
<dbReference type="InterPro" id="IPR024775">
    <property type="entry name" value="DinB-like"/>
</dbReference>
<organism evidence="7 8">
    <name type="scientific">Rhodanobacter humi</name>
    <dbReference type="NCBI Taxonomy" id="1888173"/>
    <lineage>
        <taxon>Bacteria</taxon>
        <taxon>Pseudomonadati</taxon>
        <taxon>Pseudomonadota</taxon>
        <taxon>Gammaproteobacteria</taxon>
        <taxon>Lysobacterales</taxon>
        <taxon>Rhodanobacteraceae</taxon>
        <taxon>Rhodanobacter</taxon>
    </lineage>
</organism>
<comment type="caution">
    <text evidence="7">The sequence shown here is derived from an EMBL/GenBank/DDBJ whole genome shotgun (WGS) entry which is preliminary data.</text>
</comment>
<protein>
    <submittedName>
        <fullName evidence="7">5-histidylcysteine sulfoxide synthase</fullName>
    </submittedName>
</protein>
<dbReference type="Pfam" id="PF03781">
    <property type="entry name" value="FGE-sulfatase"/>
    <property type="match status" value="1"/>
</dbReference>
<dbReference type="InterPro" id="IPR016187">
    <property type="entry name" value="CTDL_fold"/>
</dbReference>
<evidence type="ECO:0000259" key="5">
    <source>
        <dbReference type="Pfam" id="PF03781"/>
    </source>
</evidence>
<proteinExistence type="predicted"/>
<dbReference type="InterPro" id="IPR034660">
    <property type="entry name" value="DinB/YfiT-like"/>
</dbReference>
<dbReference type="InterPro" id="IPR027625">
    <property type="entry name" value="OvoA_Cterm"/>
</dbReference>
<dbReference type="NCBIfam" id="TIGR04345">
    <property type="entry name" value="ovoA_Cterm"/>
    <property type="match status" value="1"/>
</dbReference>
<keyword evidence="1" id="KW-0560">Oxidoreductase</keyword>
<dbReference type="Gene3D" id="3.40.50.150">
    <property type="entry name" value="Vaccinia Virus protein VP39"/>
    <property type="match status" value="1"/>
</dbReference>
<accession>A0ABV4AU72</accession>
<sequence length="716" mass="81076">MNASTLAEPGRRTDAATTPLPRSPNLHETDPARMRAVLREYFTSTFDRYESLFQTLAVDAAWYEPSITLRHPLIFYYGHTATFFVNKLLLTRMIGERVDPYLESVFAVGVDEMGWDDLNDAHYEWPSVAEVQAYRDKVRALVLRLIAEAPLELPISWDNPWWAIVMGIEHERIHLETSSVLVRQHKLAYVKPHPAWQPCTQTGVAPDNTLVKVAAGSVALGRETGSAVYGWDNEYGHHEAEVPAFEASRHLVSNQEFLAFVEAGGYAQSGYWEEEGNAWREFAKAAHPTFWRRSAEGWQLRLMTGEVPMPWDWPVEVNYHEAKAFCRWKSAHSGQPVRLPTEDEWYRLYAESRHGAPHGETPDANLNLAHWASSCPVNHFAQGEFFDVAGNAWQWTETPTYPFEGFAVHPIYDDFTTPCFDGRHNLMKGGSWIATGNEAEPASRYAFRRHFFQHAGFRYVVSKHLKPAPASHYETDKLLSEYAEFHYGDSYFDVPNFSQALAELAIDAIGDAPKRTALDLGCASGRASFELARHFGRVTGVDFSARFIGQGVALARGDSLRYLLADEGELVEYKSRNLAELGLADTAAKVEFFQGDACNLKPQFTGYDFILAANLIDRLYNPAQFLEAIHERLNTGGVLMITSPYTWLVEHTPRADWLGGFKKDGESYTTLDGLDAILGAHFERLGEPRAVPFVIRETRRKFQHTLSEVTLWRRRA</sequence>
<dbReference type="SUPFAM" id="SSF53335">
    <property type="entry name" value="S-adenosyl-L-methionine-dependent methyltransferases"/>
    <property type="match status" value="1"/>
</dbReference>
<evidence type="ECO:0000313" key="8">
    <source>
        <dbReference type="Proteomes" id="UP001562159"/>
    </source>
</evidence>
<feature type="domain" description="DinB-like" evidence="6">
    <location>
        <begin position="42"/>
        <end position="177"/>
    </location>
</feature>
<dbReference type="InterPro" id="IPR042095">
    <property type="entry name" value="SUMF_sf"/>
</dbReference>
<evidence type="ECO:0000256" key="4">
    <source>
        <dbReference type="SAM" id="MobiDB-lite"/>
    </source>
</evidence>
<evidence type="ECO:0000256" key="1">
    <source>
        <dbReference type="ARBA" id="ARBA00023002"/>
    </source>
</evidence>
<evidence type="ECO:0000259" key="6">
    <source>
        <dbReference type="Pfam" id="PF12867"/>
    </source>
</evidence>
<dbReference type="InterPro" id="IPR051043">
    <property type="entry name" value="Sulfatase_Mod_Factor_Kinase"/>
</dbReference>
<name>A0ABV4AU72_9GAMM</name>
<dbReference type="Pfam" id="PF13489">
    <property type="entry name" value="Methyltransf_23"/>
    <property type="match status" value="1"/>
</dbReference>
<dbReference type="SUPFAM" id="SSF109854">
    <property type="entry name" value="DinB/YfiT-like putative metalloenzymes"/>
    <property type="match status" value="1"/>
</dbReference>
<evidence type="ECO:0000313" key="7">
    <source>
        <dbReference type="EMBL" id="MEY2183937.1"/>
    </source>
</evidence>
<dbReference type="PANTHER" id="PTHR23150">
    <property type="entry name" value="SULFATASE MODIFYING FACTOR 1, 2"/>
    <property type="match status" value="1"/>
</dbReference>
<dbReference type="InterPro" id="IPR027577">
    <property type="entry name" value="OvoA_Nterm"/>
</dbReference>
<keyword evidence="2" id="KW-0408">Iron</keyword>
<gene>
    <name evidence="7" type="primary">ovoA</name>
    <name evidence="7" type="ORF">AB7878_16060</name>
</gene>
<evidence type="ECO:0000256" key="3">
    <source>
        <dbReference type="ARBA" id="ARBA00037882"/>
    </source>
</evidence>
<feature type="domain" description="Sulfatase-modifying factor enzyme-like" evidence="5">
    <location>
        <begin position="209"/>
        <end position="460"/>
    </location>
</feature>
<feature type="region of interest" description="Disordered" evidence="4">
    <location>
        <begin position="1"/>
        <end position="29"/>
    </location>
</feature>